<dbReference type="InterPro" id="IPR036397">
    <property type="entry name" value="RNaseH_sf"/>
</dbReference>
<feature type="compositionally biased region" description="Gly residues" evidence="2">
    <location>
        <begin position="91"/>
        <end position="102"/>
    </location>
</feature>
<dbReference type="SMART" id="SM00343">
    <property type="entry name" value="ZnF_C2HC"/>
    <property type="match status" value="1"/>
</dbReference>
<keyword evidence="3" id="KW-0472">Membrane</keyword>
<feature type="region of interest" description="Disordered" evidence="2">
    <location>
        <begin position="828"/>
        <end position="891"/>
    </location>
</feature>
<gene>
    <name evidence="5" type="primary">GIP</name>
    <name evidence="5" type="ORF">AK812_SmicGene4493</name>
</gene>
<feature type="region of interest" description="Disordered" evidence="2">
    <location>
        <begin position="207"/>
        <end position="240"/>
    </location>
</feature>
<dbReference type="PROSITE" id="PS50158">
    <property type="entry name" value="ZF_CCHC"/>
    <property type="match status" value="1"/>
</dbReference>
<feature type="transmembrane region" description="Helical" evidence="3">
    <location>
        <begin position="1823"/>
        <end position="1843"/>
    </location>
</feature>
<keyword evidence="3" id="KW-0812">Transmembrane</keyword>
<keyword evidence="3" id="KW-1133">Transmembrane helix</keyword>
<dbReference type="CDD" id="cd09272">
    <property type="entry name" value="RNase_HI_RT_Ty1"/>
    <property type="match status" value="1"/>
</dbReference>
<dbReference type="SUPFAM" id="SSF53098">
    <property type="entry name" value="Ribonuclease H-like"/>
    <property type="match status" value="1"/>
</dbReference>
<evidence type="ECO:0000256" key="3">
    <source>
        <dbReference type="SAM" id="Phobius"/>
    </source>
</evidence>
<proteinExistence type="predicted"/>
<evidence type="ECO:0000313" key="5">
    <source>
        <dbReference type="EMBL" id="OLQ11625.1"/>
    </source>
</evidence>
<protein>
    <submittedName>
        <fullName evidence="5">Copia protein</fullName>
    </submittedName>
</protein>
<dbReference type="InterPro" id="IPR001878">
    <property type="entry name" value="Znf_CCHC"/>
</dbReference>
<sequence>MSLPDPMVLVGGLTSMTKPVISKEPEVSWRFEMVKSTLQLHGRPSEEAVKSYHKYLLAEFETLAGAQVAKKGGSSNLVLKTADASGDKGGKASGAKGGGKGGGNGAPCKYFLSLKGCKFGSKYKHPHSMNELSKAERFKKCLNCGSEEHRAKDCKAGKAEPKTQEPKPSVQAVSSSGQSVVYATPVLTMETFMQQAVQALRQLEANPSRNDATPPSQRPHPQPEGVSTASQPSSTPNPSVERLTIRSIMPSSCFPVSSSFPASEPPVEPSPVASQPSLIGYALLDSGATHPMRQASSEVQVSLAGDQTTVMRLTRAGTLLLPPGRDGLLQPIVPMGAIIEQLGYKLVWSAGSCKLYPPDGKSLRLRVKHGCPELVESQALTLISRLEEHKMQQVEELRRRTEEGKDRIRQAKIAMERTWWDHLVEHVSSSAPAAGHMAVSTAPFFHDVPDRALSGILPSDDVDSKALWKALEEGMPYLNRRRRKALHRASNWVVHLFAGPGSHKAFKRLESQDTVVVELDICRSRSQDLYHDPLWRLLVKVAKLGRVAAVIGGPPSRTWSVKAHRADGPHPLRSSTEPFGLSTLTSDERDLVDRHTGLCARMMWLHALSTAGRRVHHNPSDGTSMVAFMLEQPQSVEQHVVPDDCAVSSAPSFWNTTLWQAYADEAGLFEVCFRQGPLGHAGEKPTTVGTNLPDLRDLQGLQGEASQGCCSADSRVSPVWAPGFVQAIVYALQRWPCYRLMKFTQADWEQHVANNHVPYRRDCAVCVHGAGNGRRHKGVVHPDVYCMSADIAGPIRVKGKDPESRNHRPATFKYFLAVSYRFPRLKGVKEESDPTKTDGFDDAALLPGGTDDLADEALPLAEGAPSEHYEESLYEPSLTSEEAGEEGVEGPREFAAKVVEEHPWESDRCELQRPPDMARLVFAVPLHTNKGDDILNALQQVYISLRSLNLPVLRFHTDRSREFFNRKTRAWFHERGVRTTTTEGDVPQQNGSAENTVRWLKARARTLLTSGEVDSSLWPCAIMTAAAQQRAQQLGMKSKLAIHFGGKCSVKRKFFRKKGDLEDRWVEGKYMGLSPSVNDGHIVLRSDGVGNGFVQTLHVRTRLVSPDPPPLQFVGDSLEEEHSAPPRRVRGKRSSGERPDHVVAPLPPPAEAPHPEGFVSLVEEESARVARLSLQDLEVFAKELIEDDWDLDGALWVLAEVCRAAPELQHKAGLYRHGGRVGVLGSTADKPWLTELMIRVLSSVAPTAEYTSLWLSNSTAQPVHTDHHNLQGSTNVVLPLKLPPNGGDLWIELKSGDLVSGSVEERVDGKGRRWLGTTHKLERGQPFFLDPTRSHATTPWKGERVVLVVYTVNTLGKELEHECQGLEALGFPLPVSVRLPLTEQQDVRRLDALDCFEEEPLQEVEEEEGVHEDSFREQPVLWELWVPDPQTGEQLCVLRSDNSDASEARAVYKSEPVFTPNVELLLDGLQEPLQVVHTVDPRDAEQCIEKWMPVIYKEIGVTEKAVRRLPPAEVRSGGWVKRKDVKVVPSKFVFTVKSPDPAEGEASLASRKGQAYHKRKARLVACGNHAPGLAEEGELWILTHAVYGSKEVIAALATAIQGIWKTTPLALATAEHPLRFLGVEILVQGSGFVLSQQAYAEELLRVNDVKPAALGKVPCPRDLVSFDTLLTDESPTEESVRTAQRLTGEILWLSQRTRPDLAFTACVLASLSTKAPQRAIRIAEKALAYVQRTKALALTADADDTGLIAYSDASYAPEGNRSHTGWVVFFHGSPVCWRSARQAFVTLSTAEAELVAGLVVTAASQSTDEDEDLSLPVSLDADLMLAVSIICIGVCFIAVWEFLKWCFQSVLVRREAGTAASSLSPRKACKLQRLRDQTAQAIQGKWCRRPDGLDLHSEE</sequence>
<evidence type="ECO:0000313" key="6">
    <source>
        <dbReference type="Proteomes" id="UP000186817"/>
    </source>
</evidence>
<dbReference type="GO" id="GO:0008270">
    <property type="term" value="F:zinc ion binding"/>
    <property type="evidence" value="ECO:0007669"/>
    <property type="project" value="UniProtKB-KW"/>
</dbReference>
<keyword evidence="1" id="KW-0863">Zinc-finger</keyword>
<evidence type="ECO:0000259" key="4">
    <source>
        <dbReference type="PROSITE" id="PS50158"/>
    </source>
</evidence>
<evidence type="ECO:0000256" key="2">
    <source>
        <dbReference type="SAM" id="MobiDB-lite"/>
    </source>
</evidence>
<organism evidence="5 6">
    <name type="scientific">Symbiodinium microadriaticum</name>
    <name type="common">Dinoflagellate</name>
    <name type="synonym">Zooxanthella microadriatica</name>
    <dbReference type="NCBI Taxonomy" id="2951"/>
    <lineage>
        <taxon>Eukaryota</taxon>
        <taxon>Sar</taxon>
        <taxon>Alveolata</taxon>
        <taxon>Dinophyceae</taxon>
        <taxon>Suessiales</taxon>
        <taxon>Symbiodiniaceae</taxon>
        <taxon>Symbiodinium</taxon>
    </lineage>
</organism>
<dbReference type="OrthoDB" id="464578at2759"/>
<name>A0A1Q9EW69_SYMMI</name>
<comment type="caution">
    <text evidence="5">The sequence shown here is derived from an EMBL/GenBank/DDBJ whole genome shotgun (WGS) entry which is preliminary data.</text>
</comment>
<reference evidence="5 6" key="1">
    <citation type="submission" date="2016-02" db="EMBL/GenBank/DDBJ databases">
        <title>Genome analysis of coral dinoflagellate symbionts highlights evolutionary adaptations to a symbiotic lifestyle.</title>
        <authorList>
            <person name="Aranda M."/>
            <person name="Li Y."/>
            <person name="Liew Y.J."/>
            <person name="Baumgarten S."/>
            <person name="Simakov O."/>
            <person name="Wilson M."/>
            <person name="Piel J."/>
            <person name="Ashoor H."/>
            <person name="Bougouffa S."/>
            <person name="Bajic V.B."/>
            <person name="Ryu T."/>
            <person name="Ravasi T."/>
            <person name="Bayer T."/>
            <person name="Micklem G."/>
            <person name="Kim H."/>
            <person name="Bhak J."/>
            <person name="Lajeunesse T.C."/>
            <person name="Voolstra C.R."/>
        </authorList>
    </citation>
    <scope>NUCLEOTIDE SEQUENCE [LARGE SCALE GENOMIC DNA]</scope>
    <source>
        <strain evidence="5 6">CCMP2467</strain>
    </source>
</reference>
<feature type="compositionally biased region" description="Basic and acidic residues" evidence="2">
    <location>
        <begin position="152"/>
        <end position="165"/>
    </location>
</feature>
<dbReference type="PANTHER" id="PTHR11439">
    <property type="entry name" value="GAG-POL-RELATED RETROTRANSPOSON"/>
    <property type="match status" value="1"/>
</dbReference>
<feature type="region of interest" description="Disordered" evidence="2">
    <location>
        <begin position="1108"/>
        <end position="1153"/>
    </location>
</feature>
<evidence type="ECO:0000256" key="1">
    <source>
        <dbReference type="PROSITE-ProRule" id="PRU00047"/>
    </source>
</evidence>
<dbReference type="GO" id="GO:0003676">
    <property type="term" value="F:nucleic acid binding"/>
    <property type="evidence" value="ECO:0007669"/>
    <property type="project" value="InterPro"/>
</dbReference>
<keyword evidence="6" id="KW-1185">Reference proteome</keyword>
<feature type="compositionally biased region" description="Polar residues" evidence="2">
    <location>
        <begin position="225"/>
        <end position="238"/>
    </location>
</feature>
<dbReference type="InterPro" id="IPR012337">
    <property type="entry name" value="RNaseH-like_sf"/>
</dbReference>
<dbReference type="Proteomes" id="UP000186817">
    <property type="component" value="Unassembled WGS sequence"/>
</dbReference>
<keyword evidence="1" id="KW-0479">Metal-binding</keyword>
<dbReference type="PANTHER" id="PTHR11439:SF463">
    <property type="entry name" value="REVERSE TRANSCRIPTASE TY1_COPIA-TYPE DOMAIN-CONTAINING PROTEIN"/>
    <property type="match status" value="1"/>
</dbReference>
<feature type="compositionally biased region" description="Basic and acidic residues" evidence="2">
    <location>
        <begin position="828"/>
        <end position="839"/>
    </location>
</feature>
<feature type="region of interest" description="Disordered" evidence="2">
    <location>
        <begin position="152"/>
        <end position="177"/>
    </location>
</feature>
<accession>A0A1Q9EW69</accession>
<feature type="region of interest" description="Disordered" evidence="2">
    <location>
        <begin position="82"/>
        <end position="102"/>
    </location>
</feature>
<dbReference type="Gene3D" id="3.30.420.10">
    <property type="entry name" value="Ribonuclease H-like superfamily/Ribonuclease H"/>
    <property type="match status" value="1"/>
</dbReference>
<dbReference type="EMBL" id="LSRX01000056">
    <property type="protein sequence ID" value="OLQ11625.1"/>
    <property type="molecule type" value="Genomic_DNA"/>
</dbReference>
<feature type="domain" description="CCHC-type" evidence="4">
    <location>
        <begin position="140"/>
        <end position="155"/>
    </location>
</feature>
<keyword evidence="1" id="KW-0862">Zinc</keyword>